<proteinExistence type="predicted"/>
<reference evidence="2" key="1">
    <citation type="submission" date="2021-07" db="EMBL/GenBank/DDBJ databases">
        <authorList>
            <person name="Branca A.L. A."/>
        </authorList>
    </citation>
    <scope>NUCLEOTIDE SEQUENCE</scope>
</reference>
<dbReference type="OrthoDB" id="4309132at2759"/>
<accession>A0A9W4HFN4</accession>
<feature type="region of interest" description="Disordered" evidence="1">
    <location>
        <begin position="326"/>
        <end position="373"/>
    </location>
</feature>
<evidence type="ECO:0000313" key="2">
    <source>
        <dbReference type="EMBL" id="CAG8016960.1"/>
    </source>
</evidence>
<name>A0A9W4HFN4_PENOL</name>
<protein>
    <submittedName>
        <fullName evidence="2">Uncharacterized protein</fullName>
    </submittedName>
</protein>
<feature type="region of interest" description="Disordered" evidence="1">
    <location>
        <begin position="240"/>
        <end position="291"/>
    </location>
</feature>
<sequence length="835" mass="92578">MESLNPSNVFNNLDVFCDWNGNPDEPVGVTINIDVWGLPNLNLPILNVHYSNVVKGPSQFVYQKTSQTPEHHKAGPNADDFPRHARCFPNNHSLNGSEFGSVVAVQDLDSQYAPTESPRSHTNGRSARATLFDPTVGILHMYTKADSPERVTGMMPPRSRKRSATIASLPDSIDPDEEDSVSRHKAPMTETDSAEYQICDSPSAIDTPTPSSIPLPVSPLIDLETDGLCCEKLRSSGPLATAPSVRFKDRSPEVCSPTTETGSEPLDSLPDYETPVLSPDTSPSKNENCDNVKPVEDEITFESHLTEENLAMGDDQSESLRACDGSLVGTEDSEGQEEGSTRSFEPNGSTRDFTAISKSPVLPHSSNQSDISPEPELVLEDGIVYFRTPPGIHPTIYQIDITLEITLRKGKSPDWWELDLRGLPTLGSSDSGYLYFRTNPGRGMEFGTLPFKRNTVVENCLMAQFIPGKNLVVPLRNCNAEHYGFINDYRINSVLHSEIFQNSSGYAIEYTAVCSVSLINHRFWSEQCSFRMYVHGGPDGKWSGHFTETQSFKSAGRPILYNLLLDPPADAEIGVSRIEMTCPPAALDMFAVQWEIRVPRGKALITPCIKNTLENDAEMKLRNNFDFVDRERYVLARPWKPTPTQTVPNIARLSKSPFIAPPHRFARQDDVQSSTAVLLAESSVDLASIEPLPAVTMSEEPDKPRSTFSVLSQATWRLAKFLFYACWFLATLPSAYWSYIILSRGYVGFDSAFPLREDPLPRVCDNSQADTTSDVTTPPIYTGSAREDIHPLIIASEPNTEPLQAGIEDIEDDDTMPLRDRIDYFLGWRGPVIQG</sequence>
<evidence type="ECO:0000256" key="1">
    <source>
        <dbReference type="SAM" id="MobiDB-lite"/>
    </source>
</evidence>
<evidence type="ECO:0000313" key="3">
    <source>
        <dbReference type="Proteomes" id="UP001153618"/>
    </source>
</evidence>
<comment type="caution">
    <text evidence="2">The sequence shown here is derived from an EMBL/GenBank/DDBJ whole genome shotgun (WGS) entry which is preliminary data.</text>
</comment>
<dbReference type="AlphaFoldDB" id="A0A9W4HFN4"/>
<feature type="compositionally biased region" description="Polar residues" evidence="1">
    <location>
        <begin position="341"/>
        <end position="352"/>
    </location>
</feature>
<organism evidence="2 3">
    <name type="scientific">Penicillium olsonii</name>
    <dbReference type="NCBI Taxonomy" id="99116"/>
    <lineage>
        <taxon>Eukaryota</taxon>
        <taxon>Fungi</taxon>
        <taxon>Dikarya</taxon>
        <taxon>Ascomycota</taxon>
        <taxon>Pezizomycotina</taxon>
        <taxon>Eurotiomycetes</taxon>
        <taxon>Eurotiomycetidae</taxon>
        <taxon>Eurotiales</taxon>
        <taxon>Aspergillaceae</taxon>
        <taxon>Penicillium</taxon>
    </lineage>
</organism>
<dbReference type="EMBL" id="CAJVOS010000014">
    <property type="protein sequence ID" value="CAG8016960.1"/>
    <property type="molecule type" value="Genomic_DNA"/>
</dbReference>
<dbReference type="Proteomes" id="UP001153618">
    <property type="component" value="Unassembled WGS sequence"/>
</dbReference>
<feature type="region of interest" description="Disordered" evidence="1">
    <location>
        <begin position="148"/>
        <end position="192"/>
    </location>
</feature>
<keyword evidence="3" id="KW-1185">Reference proteome</keyword>
<gene>
    <name evidence="2" type="ORF">POLS_LOCUS2290</name>
</gene>